<reference evidence="2 3" key="1">
    <citation type="submission" date="2017-05" db="EMBL/GenBank/DDBJ databases">
        <title>Vagococcus spp. assemblies.</title>
        <authorList>
            <person name="Gulvik C.A."/>
        </authorList>
    </citation>
    <scope>NUCLEOTIDE SEQUENCE [LARGE SCALE GENOMIC DNA]</scope>
    <source>
        <strain evidence="2 3">DSM 24756</strain>
    </source>
</reference>
<evidence type="ECO:0000256" key="1">
    <source>
        <dbReference type="SAM" id="Phobius"/>
    </source>
</evidence>
<organism evidence="2 3">
    <name type="scientific">Vagococcus entomophilus</name>
    <dbReference type="NCBI Taxonomy" id="1160095"/>
    <lineage>
        <taxon>Bacteria</taxon>
        <taxon>Bacillati</taxon>
        <taxon>Bacillota</taxon>
        <taxon>Bacilli</taxon>
        <taxon>Lactobacillales</taxon>
        <taxon>Enterococcaceae</taxon>
        <taxon>Vagococcus</taxon>
    </lineage>
</organism>
<evidence type="ECO:0000313" key="3">
    <source>
        <dbReference type="Proteomes" id="UP000288669"/>
    </source>
</evidence>
<keyword evidence="1" id="KW-0812">Transmembrane</keyword>
<feature type="transmembrane region" description="Helical" evidence="1">
    <location>
        <begin position="12"/>
        <end position="33"/>
    </location>
</feature>
<proteinExistence type="predicted"/>
<sequence>MGGSEIGKKIKFFVDVFLFIPFLAVSVSPIQLFSEEAVVVEASEGVDKTVKLNSDTVRFYMSKTKANNLLKKAGTASIFIPDNECSFMSQMVACYIWDMGFFT</sequence>
<name>A0A430AKQ9_9ENTE</name>
<dbReference type="EMBL" id="NGJZ01000001">
    <property type="protein sequence ID" value="RSU08487.1"/>
    <property type="molecule type" value="Genomic_DNA"/>
</dbReference>
<keyword evidence="3" id="KW-1185">Reference proteome</keyword>
<keyword evidence="1" id="KW-1133">Transmembrane helix</keyword>
<gene>
    <name evidence="2" type="ORF">CBF30_04410</name>
</gene>
<dbReference type="AlphaFoldDB" id="A0A430AKQ9"/>
<keyword evidence="1" id="KW-0472">Membrane</keyword>
<dbReference type="Proteomes" id="UP000288669">
    <property type="component" value="Unassembled WGS sequence"/>
</dbReference>
<accession>A0A430AKQ9</accession>
<comment type="caution">
    <text evidence="2">The sequence shown here is derived from an EMBL/GenBank/DDBJ whole genome shotgun (WGS) entry which is preliminary data.</text>
</comment>
<evidence type="ECO:0000313" key="2">
    <source>
        <dbReference type="EMBL" id="RSU08487.1"/>
    </source>
</evidence>
<protein>
    <submittedName>
        <fullName evidence="2">Uncharacterized protein</fullName>
    </submittedName>
</protein>